<organism evidence="3 4">
    <name type="scientific">Janthinobacterium agaricidamnosum NBRC 102515 = DSM 9628</name>
    <dbReference type="NCBI Taxonomy" id="1349767"/>
    <lineage>
        <taxon>Bacteria</taxon>
        <taxon>Pseudomonadati</taxon>
        <taxon>Pseudomonadota</taxon>
        <taxon>Betaproteobacteria</taxon>
        <taxon>Burkholderiales</taxon>
        <taxon>Oxalobacteraceae</taxon>
        <taxon>Janthinobacterium</taxon>
    </lineage>
</organism>
<dbReference type="Proteomes" id="UP000027604">
    <property type="component" value="Chromosome I"/>
</dbReference>
<dbReference type="GO" id="GO:0005829">
    <property type="term" value="C:cytosol"/>
    <property type="evidence" value="ECO:0007669"/>
    <property type="project" value="TreeGrafter"/>
</dbReference>
<dbReference type="CDD" id="cd00448">
    <property type="entry name" value="YjgF_YER057c_UK114_family"/>
    <property type="match status" value="1"/>
</dbReference>
<dbReference type="Gene3D" id="3.30.1330.40">
    <property type="entry name" value="RutC-like"/>
    <property type="match status" value="1"/>
</dbReference>
<comment type="similarity">
    <text evidence="1">Belongs to the RutC family.</text>
</comment>
<evidence type="ECO:0000313" key="4">
    <source>
        <dbReference type="Proteomes" id="UP000027604"/>
    </source>
</evidence>
<gene>
    <name evidence="3" type="primary">Hrsp12</name>
    <name evidence="3" type="ORF">GJA_2411</name>
</gene>
<dbReference type="NCBIfam" id="TIGR00004">
    <property type="entry name" value="Rid family detoxifying hydrolase"/>
    <property type="match status" value="1"/>
</dbReference>
<name>W0V709_9BURK</name>
<dbReference type="RefSeq" id="WP_081905350.1">
    <property type="nucleotide sequence ID" value="NZ_BCTH01000033.1"/>
</dbReference>
<dbReference type="PANTHER" id="PTHR11803">
    <property type="entry name" value="2-IMINOBUTANOATE/2-IMINOPROPANOATE DEAMINASE RIDA"/>
    <property type="match status" value="1"/>
</dbReference>
<dbReference type="KEGG" id="jag:GJA_2411"/>
<dbReference type="HOGENOM" id="CLU_100715_7_3_4"/>
<dbReference type="OrthoDB" id="9808943at2"/>
<dbReference type="eggNOG" id="COG0251">
    <property type="taxonomic scope" value="Bacteria"/>
</dbReference>
<feature type="signal peptide" evidence="2">
    <location>
        <begin position="1"/>
        <end position="23"/>
    </location>
</feature>
<dbReference type="GO" id="GO:0019239">
    <property type="term" value="F:deaminase activity"/>
    <property type="evidence" value="ECO:0007669"/>
    <property type="project" value="TreeGrafter"/>
</dbReference>
<dbReference type="PANTHER" id="PTHR11803:SF58">
    <property type="entry name" value="PROTEIN HMF1-RELATED"/>
    <property type="match status" value="1"/>
</dbReference>
<accession>W0V709</accession>
<keyword evidence="4" id="KW-1185">Reference proteome</keyword>
<dbReference type="InterPro" id="IPR035959">
    <property type="entry name" value="RutC-like_sf"/>
</dbReference>
<evidence type="ECO:0000256" key="1">
    <source>
        <dbReference type="ARBA" id="ARBA00010552"/>
    </source>
</evidence>
<dbReference type="STRING" id="1349767.GJA_2411"/>
<dbReference type="FunFam" id="3.30.1330.40:FF:000001">
    <property type="entry name" value="L-PSP family endoribonuclease"/>
    <property type="match status" value="1"/>
</dbReference>
<reference evidence="3 4" key="1">
    <citation type="journal article" date="2015" name="Genome Announc.">
        <title>Genome Sequence of Mushroom Soft-Rot Pathogen Janthinobacterium agaricidamnosum.</title>
        <authorList>
            <person name="Graupner K."/>
            <person name="Lackner G."/>
            <person name="Hertweck C."/>
        </authorList>
    </citation>
    <scope>NUCLEOTIDE SEQUENCE [LARGE SCALE GENOMIC DNA]</scope>
    <source>
        <strain evidence="4">NBRC 102515 / DSM 9628</strain>
    </source>
</reference>
<protein>
    <submittedName>
        <fullName evidence="3">Ribonuclease UK114 domain protein</fullName>
        <ecNumber evidence="3">3.1.-.-</ecNumber>
    </submittedName>
</protein>
<dbReference type="PATRIC" id="fig|1349767.4.peg.4155"/>
<dbReference type="InterPro" id="IPR006056">
    <property type="entry name" value="RidA"/>
</dbReference>
<keyword evidence="3" id="KW-0378">Hydrolase</keyword>
<dbReference type="EMBL" id="HG322949">
    <property type="protein sequence ID" value="CDG83042.1"/>
    <property type="molecule type" value="Genomic_DNA"/>
</dbReference>
<dbReference type="Pfam" id="PF01042">
    <property type="entry name" value="Ribonuc_L-PSP"/>
    <property type="match status" value="1"/>
</dbReference>
<dbReference type="InterPro" id="IPR006175">
    <property type="entry name" value="YjgF/YER057c/UK114"/>
</dbReference>
<dbReference type="EC" id="3.1.-.-" evidence="3"/>
<evidence type="ECO:0000313" key="3">
    <source>
        <dbReference type="EMBL" id="CDG83042.1"/>
    </source>
</evidence>
<sequence>MKKSFVALLGSSLLMALALQAQAADAVQRISPSPAFPYSKAVKAGDTVYVSGQLGTDADGKLVPGFEAQAHQVMRNVGAVLKEAGLGMDDVAKCTVFINDMSNFPAFNDVYKTYFKAGKYPARSAMGVNGLALKADLEVECIAYQPAH</sequence>
<proteinExistence type="inferred from homology"/>
<dbReference type="AlphaFoldDB" id="W0V709"/>
<feature type="chain" id="PRO_5004798575" evidence="2">
    <location>
        <begin position="24"/>
        <end position="148"/>
    </location>
</feature>
<keyword evidence="2" id="KW-0732">Signal</keyword>
<evidence type="ECO:0000256" key="2">
    <source>
        <dbReference type="SAM" id="SignalP"/>
    </source>
</evidence>
<dbReference type="SUPFAM" id="SSF55298">
    <property type="entry name" value="YjgF-like"/>
    <property type="match status" value="1"/>
</dbReference>